<protein>
    <recommendedName>
        <fullName evidence="7">VirB8 protein</fullName>
    </recommendedName>
</protein>
<reference evidence="5 6" key="1">
    <citation type="journal article" date="2018" name="Sci. Rep.">
        <title>Extensive genomic diversity among Mycobacterium marinum strains revealed by whole genome sequencing.</title>
        <authorList>
            <person name="Das S."/>
            <person name="Pettersson B.M."/>
            <person name="Behra P.R."/>
            <person name="Mallick A."/>
            <person name="Cheramie M."/>
            <person name="Ramesh M."/>
            <person name="Shirreff L."/>
            <person name="DuCote T."/>
            <person name="Dasgupta S."/>
            <person name="Ennis D.G."/>
            <person name="Kirsebom L.A."/>
        </authorList>
    </citation>
    <scope>NUCLEOTIDE SEQUENCE [LARGE SCALE GENOMIC DNA]</scope>
    <source>
        <strain evidence="5 6">Davis1</strain>
    </source>
</reference>
<feature type="region of interest" description="Disordered" evidence="3">
    <location>
        <begin position="1"/>
        <end position="21"/>
    </location>
</feature>
<evidence type="ECO:0000256" key="4">
    <source>
        <dbReference type="SAM" id="Phobius"/>
    </source>
</evidence>
<dbReference type="PANTHER" id="PTHR37042">
    <property type="entry name" value="OUTER MEMBRANE PROTEIN RV1973"/>
    <property type="match status" value="1"/>
</dbReference>
<dbReference type="EMBL" id="PEDF01000120">
    <property type="protein sequence ID" value="RFZ37879.1"/>
    <property type="molecule type" value="Genomic_DNA"/>
</dbReference>
<comment type="caution">
    <text evidence="5">The sequence shown here is derived from an EMBL/GenBank/DDBJ whole genome shotgun (WGS) entry which is preliminary data.</text>
</comment>
<dbReference type="Proteomes" id="UP000257451">
    <property type="component" value="Unassembled WGS sequence"/>
</dbReference>
<dbReference type="RefSeq" id="WP_117432768.1">
    <property type="nucleotide sequence ID" value="NZ_PEDF01000120.1"/>
</dbReference>
<keyword evidence="4" id="KW-1133">Transmembrane helix</keyword>
<evidence type="ECO:0000256" key="1">
    <source>
        <dbReference type="ARBA" id="ARBA00004370"/>
    </source>
</evidence>
<evidence type="ECO:0000313" key="6">
    <source>
        <dbReference type="Proteomes" id="UP000257451"/>
    </source>
</evidence>
<accession>A0A3E2MSU3</accession>
<feature type="region of interest" description="Disordered" evidence="3">
    <location>
        <begin position="39"/>
        <end position="86"/>
    </location>
</feature>
<feature type="compositionally biased region" description="Basic residues" evidence="3">
    <location>
        <begin position="76"/>
        <end position="86"/>
    </location>
</feature>
<keyword evidence="4" id="KW-0812">Transmembrane</keyword>
<dbReference type="PANTHER" id="PTHR37042:SF4">
    <property type="entry name" value="OUTER MEMBRANE PROTEIN RV1973"/>
    <property type="match status" value="1"/>
</dbReference>
<evidence type="ECO:0000256" key="3">
    <source>
        <dbReference type="SAM" id="MobiDB-lite"/>
    </source>
</evidence>
<evidence type="ECO:0000313" key="5">
    <source>
        <dbReference type="EMBL" id="RFZ37879.1"/>
    </source>
</evidence>
<dbReference type="GO" id="GO:0016020">
    <property type="term" value="C:membrane"/>
    <property type="evidence" value="ECO:0007669"/>
    <property type="project" value="UniProtKB-SubCell"/>
</dbReference>
<evidence type="ECO:0000256" key="2">
    <source>
        <dbReference type="ARBA" id="ARBA00023136"/>
    </source>
</evidence>
<organism evidence="5 6">
    <name type="scientific">Mycobacterium marinum</name>
    <dbReference type="NCBI Taxonomy" id="1781"/>
    <lineage>
        <taxon>Bacteria</taxon>
        <taxon>Bacillati</taxon>
        <taxon>Actinomycetota</taxon>
        <taxon>Actinomycetes</taxon>
        <taxon>Mycobacteriales</taxon>
        <taxon>Mycobacteriaceae</taxon>
        <taxon>Mycobacterium</taxon>
        <taxon>Mycobacterium ulcerans group</taxon>
    </lineage>
</organism>
<feature type="compositionally biased region" description="Basic and acidic residues" evidence="3">
    <location>
        <begin position="41"/>
        <end position="54"/>
    </location>
</feature>
<keyword evidence="2 4" id="KW-0472">Membrane</keyword>
<dbReference type="AlphaFoldDB" id="A0A3E2MSU3"/>
<evidence type="ECO:0008006" key="7">
    <source>
        <dbReference type="Google" id="ProtNLM"/>
    </source>
</evidence>
<feature type="transmembrane region" description="Helical" evidence="4">
    <location>
        <begin position="89"/>
        <end position="111"/>
    </location>
</feature>
<proteinExistence type="predicted"/>
<gene>
    <name evidence="5" type="ORF">DAVIS_03706</name>
</gene>
<feature type="compositionally biased region" description="Low complexity" evidence="3">
    <location>
        <begin position="55"/>
        <end position="67"/>
    </location>
</feature>
<name>A0A3E2MSU3_MYCMR</name>
<comment type="subcellular location">
    <subcellularLocation>
        <location evidence="1">Membrane</location>
    </subcellularLocation>
</comment>
<sequence length="244" mass="25937">MPPRELPAQTLDTEDPGAGVTGAADAAAEADLLARAQARADSARARATRLRELAEAASTDPDASAAPDEQEPTRTPTRRGRGHRHSRKALAAAGALVVICASLSASGFLLWHHHNAVAQRERAAAYSAAARNAVLTMMSIDSSKARDDVQRFVDSTTGIFKAGILMSAEDFVKAVEQSKVHIKGAVQAVAVESITDDSAIVLIAAKSDIVKPDQTKPETRSWRIVVNVERDGTQLKISKVEFVP</sequence>